<dbReference type="EMBL" id="AZBU02000007">
    <property type="protein sequence ID" value="TKR69453.1"/>
    <property type="molecule type" value="Genomic_DNA"/>
</dbReference>
<reference evidence="1 2" key="1">
    <citation type="journal article" date="2015" name="Genome Biol.">
        <title>Comparative genomics of Steinernema reveals deeply conserved gene regulatory networks.</title>
        <authorList>
            <person name="Dillman A.R."/>
            <person name="Macchietto M."/>
            <person name="Porter C.F."/>
            <person name="Rogers A."/>
            <person name="Williams B."/>
            <person name="Antoshechkin I."/>
            <person name="Lee M.M."/>
            <person name="Goodwin Z."/>
            <person name="Lu X."/>
            <person name="Lewis E.E."/>
            <person name="Goodrich-Blair H."/>
            <person name="Stock S.P."/>
            <person name="Adams B.J."/>
            <person name="Sternberg P.W."/>
            <person name="Mortazavi A."/>
        </authorList>
    </citation>
    <scope>NUCLEOTIDE SEQUENCE [LARGE SCALE GENOMIC DNA]</scope>
    <source>
        <strain evidence="1 2">ALL</strain>
    </source>
</reference>
<reference evidence="1 2" key="2">
    <citation type="journal article" date="2019" name="G3 (Bethesda)">
        <title>Hybrid Assembly of the Genome of the Entomopathogenic Nematode Steinernema carpocapsae Identifies the X-Chromosome.</title>
        <authorList>
            <person name="Serra L."/>
            <person name="Macchietto M."/>
            <person name="Macias-Munoz A."/>
            <person name="McGill C.J."/>
            <person name="Rodriguez I.M."/>
            <person name="Rodriguez B."/>
            <person name="Murad R."/>
            <person name="Mortazavi A."/>
        </authorList>
    </citation>
    <scope>NUCLEOTIDE SEQUENCE [LARGE SCALE GENOMIC DNA]</scope>
    <source>
        <strain evidence="1 2">ALL</strain>
    </source>
</reference>
<sequence length="71" mass="7621">MSVDVLAGQAKSVGKVSEKTISDLEAIWVRLQLFLTIPAFVVNQNSRHWDGTSDIGSVEASRGSPALSVCF</sequence>
<comment type="caution">
    <text evidence="1">The sequence shown here is derived from an EMBL/GenBank/DDBJ whole genome shotgun (WGS) entry which is preliminary data.</text>
</comment>
<dbReference type="Proteomes" id="UP000298663">
    <property type="component" value="Unassembled WGS sequence"/>
</dbReference>
<organism evidence="1 2">
    <name type="scientific">Steinernema carpocapsae</name>
    <name type="common">Entomopathogenic nematode</name>
    <dbReference type="NCBI Taxonomy" id="34508"/>
    <lineage>
        <taxon>Eukaryota</taxon>
        <taxon>Metazoa</taxon>
        <taxon>Ecdysozoa</taxon>
        <taxon>Nematoda</taxon>
        <taxon>Chromadorea</taxon>
        <taxon>Rhabditida</taxon>
        <taxon>Tylenchina</taxon>
        <taxon>Panagrolaimomorpha</taxon>
        <taxon>Strongyloidoidea</taxon>
        <taxon>Steinernematidae</taxon>
        <taxon>Steinernema</taxon>
    </lineage>
</organism>
<dbReference type="AlphaFoldDB" id="A0A4U5MK34"/>
<keyword evidence="2" id="KW-1185">Reference proteome</keyword>
<evidence type="ECO:0000313" key="1">
    <source>
        <dbReference type="EMBL" id="TKR69453.1"/>
    </source>
</evidence>
<protein>
    <submittedName>
        <fullName evidence="1">Uncharacterized protein</fullName>
    </submittedName>
</protein>
<gene>
    <name evidence="1" type="ORF">L596_021614</name>
</gene>
<evidence type="ECO:0000313" key="2">
    <source>
        <dbReference type="Proteomes" id="UP000298663"/>
    </source>
</evidence>
<proteinExistence type="predicted"/>
<name>A0A4U5MK34_STECR</name>
<accession>A0A4U5MK34</accession>